<protein>
    <submittedName>
        <fullName evidence="2">Jg18481 protein</fullName>
    </submittedName>
</protein>
<dbReference type="Proteomes" id="UP000838756">
    <property type="component" value="Unassembled WGS sequence"/>
</dbReference>
<feature type="compositionally biased region" description="Acidic residues" evidence="1">
    <location>
        <begin position="29"/>
        <end position="40"/>
    </location>
</feature>
<feature type="region of interest" description="Disordered" evidence="1">
    <location>
        <begin position="16"/>
        <end position="46"/>
    </location>
</feature>
<comment type="caution">
    <text evidence="2">The sequence shown here is derived from an EMBL/GenBank/DDBJ whole genome shotgun (WGS) entry which is preliminary data.</text>
</comment>
<dbReference type="AlphaFoldDB" id="A0A8S4RJM5"/>
<accession>A0A8S4RJM5</accession>
<reference evidence="2" key="1">
    <citation type="submission" date="2022-03" db="EMBL/GenBank/DDBJ databases">
        <authorList>
            <person name="Lindestad O."/>
        </authorList>
    </citation>
    <scope>NUCLEOTIDE SEQUENCE</scope>
</reference>
<evidence type="ECO:0000313" key="2">
    <source>
        <dbReference type="EMBL" id="CAH2238098.1"/>
    </source>
</evidence>
<organism evidence="2 3">
    <name type="scientific">Pararge aegeria aegeria</name>
    <dbReference type="NCBI Taxonomy" id="348720"/>
    <lineage>
        <taxon>Eukaryota</taxon>
        <taxon>Metazoa</taxon>
        <taxon>Ecdysozoa</taxon>
        <taxon>Arthropoda</taxon>
        <taxon>Hexapoda</taxon>
        <taxon>Insecta</taxon>
        <taxon>Pterygota</taxon>
        <taxon>Neoptera</taxon>
        <taxon>Endopterygota</taxon>
        <taxon>Lepidoptera</taxon>
        <taxon>Glossata</taxon>
        <taxon>Ditrysia</taxon>
        <taxon>Papilionoidea</taxon>
        <taxon>Nymphalidae</taxon>
        <taxon>Satyrinae</taxon>
        <taxon>Satyrini</taxon>
        <taxon>Parargina</taxon>
        <taxon>Pararge</taxon>
    </lineage>
</organism>
<proteinExistence type="predicted"/>
<keyword evidence="3" id="KW-1185">Reference proteome</keyword>
<name>A0A8S4RJM5_9NEOP</name>
<evidence type="ECO:0000256" key="1">
    <source>
        <dbReference type="SAM" id="MobiDB-lite"/>
    </source>
</evidence>
<sequence>MEKLFVYASNEKVMNCINEHHDQTNQGPDEPEPQAEEEEDQKSYSCHHHHINPLLAHCRARVSSQNEKGLTPLSTTLAQYGCVDSTHV</sequence>
<gene>
    <name evidence="2" type="primary">jg18481</name>
    <name evidence="2" type="ORF">PAEG_LOCUS15251</name>
</gene>
<evidence type="ECO:0000313" key="3">
    <source>
        <dbReference type="Proteomes" id="UP000838756"/>
    </source>
</evidence>
<dbReference type="EMBL" id="CAKXAJ010025321">
    <property type="protein sequence ID" value="CAH2238098.1"/>
    <property type="molecule type" value="Genomic_DNA"/>
</dbReference>